<dbReference type="Proteomes" id="UP000076532">
    <property type="component" value="Unassembled WGS sequence"/>
</dbReference>
<gene>
    <name evidence="1" type="ORF">FIBSPDRAFT_735234</name>
</gene>
<accession>A0A166NDL3</accession>
<evidence type="ECO:0000313" key="1">
    <source>
        <dbReference type="EMBL" id="KZP24897.1"/>
    </source>
</evidence>
<keyword evidence="2" id="KW-1185">Reference proteome</keyword>
<dbReference type="OrthoDB" id="3234307at2759"/>
<sequence length="189" mass="21444">MHARWRDGVLAHHIVDVRHRPGALNGAADGLSRQFTAAEKNDKDGHLASVNPDWEASSGLTHNIFAALEEEHQHQASTTLREPFANEPIFLQVIDVLWDLDRGKTRRARHQSLGYWINDSKLWRLGDGKSTRAGPRRECVSQKEAVELARTEHLAKGHEHRDLIKKQLMDFYCSPRLDKSIMTALLDCG</sequence>
<evidence type="ECO:0000313" key="2">
    <source>
        <dbReference type="Proteomes" id="UP000076532"/>
    </source>
</evidence>
<protein>
    <submittedName>
        <fullName evidence="1">Uncharacterized protein</fullName>
    </submittedName>
</protein>
<dbReference type="EMBL" id="KV417524">
    <property type="protein sequence ID" value="KZP24897.1"/>
    <property type="molecule type" value="Genomic_DNA"/>
</dbReference>
<dbReference type="AlphaFoldDB" id="A0A166NDL3"/>
<reference evidence="1 2" key="1">
    <citation type="journal article" date="2016" name="Mol. Biol. Evol.">
        <title>Comparative Genomics of Early-Diverging Mushroom-Forming Fungi Provides Insights into the Origins of Lignocellulose Decay Capabilities.</title>
        <authorList>
            <person name="Nagy L.G."/>
            <person name="Riley R."/>
            <person name="Tritt A."/>
            <person name="Adam C."/>
            <person name="Daum C."/>
            <person name="Floudas D."/>
            <person name="Sun H."/>
            <person name="Yadav J.S."/>
            <person name="Pangilinan J."/>
            <person name="Larsson K.H."/>
            <person name="Matsuura K."/>
            <person name="Barry K."/>
            <person name="Labutti K."/>
            <person name="Kuo R."/>
            <person name="Ohm R.A."/>
            <person name="Bhattacharya S.S."/>
            <person name="Shirouzu T."/>
            <person name="Yoshinaga Y."/>
            <person name="Martin F.M."/>
            <person name="Grigoriev I.V."/>
            <person name="Hibbett D.S."/>
        </authorList>
    </citation>
    <scope>NUCLEOTIDE SEQUENCE [LARGE SCALE GENOMIC DNA]</scope>
    <source>
        <strain evidence="1 2">CBS 109695</strain>
    </source>
</reference>
<organism evidence="1 2">
    <name type="scientific">Athelia psychrophila</name>
    <dbReference type="NCBI Taxonomy" id="1759441"/>
    <lineage>
        <taxon>Eukaryota</taxon>
        <taxon>Fungi</taxon>
        <taxon>Dikarya</taxon>
        <taxon>Basidiomycota</taxon>
        <taxon>Agaricomycotina</taxon>
        <taxon>Agaricomycetes</taxon>
        <taxon>Agaricomycetidae</taxon>
        <taxon>Atheliales</taxon>
        <taxon>Atheliaceae</taxon>
        <taxon>Athelia</taxon>
    </lineage>
</organism>
<proteinExistence type="predicted"/>
<name>A0A166NDL3_9AGAM</name>